<gene>
    <name evidence="1" type="ORF">HannXRQ_Chr04g0110911</name>
</gene>
<proteinExistence type="predicted"/>
<accession>A0A251UZY0</accession>
<dbReference type="EMBL" id="CM007893">
    <property type="protein sequence ID" value="OTG28406.1"/>
    <property type="molecule type" value="Genomic_DNA"/>
</dbReference>
<keyword evidence="2" id="KW-1185">Reference proteome</keyword>
<evidence type="ECO:0000313" key="1">
    <source>
        <dbReference type="EMBL" id="OTG28406.1"/>
    </source>
</evidence>
<name>A0A251UZY0_HELAN</name>
<dbReference type="Proteomes" id="UP000215914">
    <property type="component" value="Chromosome 4"/>
</dbReference>
<dbReference type="InParanoid" id="A0A251UZY0"/>
<protein>
    <submittedName>
        <fullName evidence="1">Uncharacterized protein</fullName>
    </submittedName>
</protein>
<dbReference type="AlphaFoldDB" id="A0A251UZY0"/>
<sequence length="85" mass="10157">MFTMRSVARVVLGLRLIDTPQSIKPWWENQRLYFEQEESYIGFLRLSILKRKPFNLICLRVLHRFPKLICFKEVVVSVGYLPLCL</sequence>
<evidence type="ECO:0000313" key="2">
    <source>
        <dbReference type="Proteomes" id="UP000215914"/>
    </source>
</evidence>
<reference evidence="2" key="1">
    <citation type="journal article" date="2017" name="Nature">
        <title>The sunflower genome provides insights into oil metabolism, flowering and Asterid evolution.</title>
        <authorList>
            <person name="Badouin H."/>
            <person name="Gouzy J."/>
            <person name="Grassa C.J."/>
            <person name="Murat F."/>
            <person name="Staton S.E."/>
            <person name="Cottret L."/>
            <person name="Lelandais-Briere C."/>
            <person name="Owens G.L."/>
            <person name="Carrere S."/>
            <person name="Mayjonade B."/>
            <person name="Legrand L."/>
            <person name="Gill N."/>
            <person name="Kane N.C."/>
            <person name="Bowers J.E."/>
            <person name="Hubner S."/>
            <person name="Bellec A."/>
            <person name="Berard A."/>
            <person name="Berges H."/>
            <person name="Blanchet N."/>
            <person name="Boniface M.C."/>
            <person name="Brunel D."/>
            <person name="Catrice O."/>
            <person name="Chaidir N."/>
            <person name="Claudel C."/>
            <person name="Donnadieu C."/>
            <person name="Faraut T."/>
            <person name="Fievet G."/>
            <person name="Helmstetter N."/>
            <person name="King M."/>
            <person name="Knapp S.J."/>
            <person name="Lai Z."/>
            <person name="Le Paslier M.C."/>
            <person name="Lippi Y."/>
            <person name="Lorenzon L."/>
            <person name="Mandel J.R."/>
            <person name="Marage G."/>
            <person name="Marchand G."/>
            <person name="Marquand E."/>
            <person name="Bret-Mestries E."/>
            <person name="Morien E."/>
            <person name="Nambeesan S."/>
            <person name="Nguyen T."/>
            <person name="Pegot-Espagnet P."/>
            <person name="Pouilly N."/>
            <person name="Raftis F."/>
            <person name="Sallet E."/>
            <person name="Schiex T."/>
            <person name="Thomas J."/>
            <person name="Vandecasteele C."/>
            <person name="Vares D."/>
            <person name="Vear F."/>
            <person name="Vautrin S."/>
            <person name="Crespi M."/>
            <person name="Mangin B."/>
            <person name="Burke J.M."/>
            <person name="Salse J."/>
            <person name="Munos S."/>
            <person name="Vincourt P."/>
            <person name="Rieseberg L.H."/>
            <person name="Langlade N.B."/>
        </authorList>
    </citation>
    <scope>NUCLEOTIDE SEQUENCE [LARGE SCALE GENOMIC DNA]</scope>
    <source>
        <strain evidence="2">cv. SF193</strain>
    </source>
</reference>
<organism evidence="1 2">
    <name type="scientific">Helianthus annuus</name>
    <name type="common">Common sunflower</name>
    <dbReference type="NCBI Taxonomy" id="4232"/>
    <lineage>
        <taxon>Eukaryota</taxon>
        <taxon>Viridiplantae</taxon>
        <taxon>Streptophyta</taxon>
        <taxon>Embryophyta</taxon>
        <taxon>Tracheophyta</taxon>
        <taxon>Spermatophyta</taxon>
        <taxon>Magnoliopsida</taxon>
        <taxon>eudicotyledons</taxon>
        <taxon>Gunneridae</taxon>
        <taxon>Pentapetalae</taxon>
        <taxon>asterids</taxon>
        <taxon>campanulids</taxon>
        <taxon>Asterales</taxon>
        <taxon>Asteraceae</taxon>
        <taxon>Asteroideae</taxon>
        <taxon>Heliantheae alliance</taxon>
        <taxon>Heliantheae</taxon>
        <taxon>Helianthus</taxon>
    </lineage>
</organism>